<reference evidence="3" key="1">
    <citation type="journal article" date="2019" name="Int. J. Syst. Evol. Microbiol.">
        <title>The Global Catalogue of Microorganisms (GCM) 10K type strain sequencing project: providing services to taxonomists for standard genome sequencing and annotation.</title>
        <authorList>
            <consortium name="The Broad Institute Genomics Platform"/>
            <consortium name="The Broad Institute Genome Sequencing Center for Infectious Disease"/>
            <person name="Wu L."/>
            <person name="Ma J."/>
        </authorList>
    </citation>
    <scope>NUCLEOTIDE SEQUENCE [LARGE SCALE GENOMIC DNA]</scope>
    <source>
        <strain evidence="3">CGMCC 1.15043</strain>
    </source>
</reference>
<comment type="caution">
    <text evidence="2">The sequence shown here is derived from an EMBL/GenBank/DDBJ whole genome shotgun (WGS) entry which is preliminary data.</text>
</comment>
<proteinExistence type="predicted"/>
<dbReference type="Gene3D" id="1.10.3210.10">
    <property type="entry name" value="Hypothetical protein af1432"/>
    <property type="match status" value="1"/>
</dbReference>
<dbReference type="RefSeq" id="WP_189008371.1">
    <property type="nucleotide sequence ID" value="NZ_BMHE01000003.1"/>
</dbReference>
<dbReference type="InterPro" id="IPR003607">
    <property type="entry name" value="HD/PDEase_dom"/>
</dbReference>
<name>A0ABQ2BQ89_9BACL</name>
<dbReference type="CDD" id="cd00077">
    <property type="entry name" value="HDc"/>
    <property type="match status" value="1"/>
</dbReference>
<feature type="domain" description="HD-GYP" evidence="1">
    <location>
        <begin position="99"/>
        <end position="294"/>
    </location>
</feature>
<protein>
    <submittedName>
        <fullName evidence="2">C-di-GMP phosphodiesterase</fullName>
    </submittedName>
</protein>
<evidence type="ECO:0000313" key="2">
    <source>
        <dbReference type="EMBL" id="GGI44979.1"/>
    </source>
</evidence>
<dbReference type="Pfam" id="PF13487">
    <property type="entry name" value="HD_5"/>
    <property type="match status" value="1"/>
</dbReference>
<sequence>MHNEDYTRLIGKRLVHSIWNPHGVLMISSNVILTELHISQLKKLNINMQDIHVKEAILDPSYEQIKQAESGFQEIQDFVYHNGKLPDKTAQDKVLPSIIAATKKRNLFSLLEQMRSQEDFRYKHSLAVAIVAIKLGKWLHLPEAELELLSLAASLFDIGSVKLPSTMLDSNGRYQAHEKDIVKQHTIFGYEILMNSDVNPRVALAALQHHERIDGSGYPSGLIGDEIDPISQIIAVADVYVAMISERPHRKALPFHEVIQTMQNDVFQGKFDSKIGLTFLNMLMSMQVGKEVRLLDGRLGTIVLTNVNYPTRPVVEIEGKLLDLRVLELEIKEVLG</sequence>
<evidence type="ECO:0000259" key="1">
    <source>
        <dbReference type="PROSITE" id="PS51832"/>
    </source>
</evidence>
<accession>A0ABQ2BQ89</accession>
<dbReference type="PROSITE" id="PS51832">
    <property type="entry name" value="HD_GYP"/>
    <property type="match status" value="1"/>
</dbReference>
<dbReference type="SUPFAM" id="SSF109604">
    <property type="entry name" value="HD-domain/PDEase-like"/>
    <property type="match status" value="1"/>
</dbReference>
<gene>
    <name evidence="2" type="ORF">GCM10008018_09800</name>
</gene>
<dbReference type="InterPro" id="IPR006675">
    <property type="entry name" value="HDIG_dom"/>
</dbReference>
<keyword evidence="3" id="KW-1185">Reference proteome</keyword>
<organism evidence="2 3">
    <name type="scientific">Paenibacillus marchantiophytorum</name>
    <dbReference type="NCBI Taxonomy" id="1619310"/>
    <lineage>
        <taxon>Bacteria</taxon>
        <taxon>Bacillati</taxon>
        <taxon>Bacillota</taxon>
        <taxon>Bacilli</taxon>
        <taxon>Bacillales</taxon>
        <taxon>Paenibacillaceae</taxon>
        <taxon>Paenibacillus</taxon>
    </lineage>
</organism>
<dbReference type="EMBL" id="BMHE01000003">
    <property type="protein sequence ID" value="GGI44979.1"/>
    <property type="molecule type" value="Genomic_DNA"/>
</dbReference>
<dbReference type="Proteomes" id="UP000615455">
    <property type="component" value="Unassembled WGS sequence"/>
</dbReference>
<evidence type="ECO:0000313" key="3">
    <source>
        <dbReference type="Proteomes" id="UP000615455"/>
    </source>
</evidence>
<dbReference type="SMART" id="SM00471">
    <property type="entry name" value="HDc"/>
    <property type="match status" value="1"/>
</dbReference>
<dbReference type="PANTHER" id="PTHR43155:SF2">
    <property type="entry name" value="CYCLIC DI-GMP PHOSPHODIESTERASE PA4108"/>
    <property type="match status" value="1"/>
</dbReference>
<dbReference type="NCBIfam" id="TIGR00277">
    <property type="entry name" value="HDIG"/>
    <property type="match status" value="1"/>
</dbReference>
<dbReference type="InterPro" id="IPR037522">
    <property type="entry name" value="HD_GYP_dom"/>
</dbReference>
<dbReference type="PANTHER" id="PTHR43155">
    <property type="entry name" value="CYCLIC DI-GMP PHOSPHODIESTERASE PA4108-RELATED"/>
    <property type="match status" value="1"/>
</dbReference>